<gene>
    <name evidence="4" type="ORF">MCOR_27575</name>
</gene>
<accession>A0A6J8CCS8</accession>
<dbReference type="SMART" id="SM00336">
    <property type="entry name" value="BBOX"/>
    <property type="match status" value="2"/>
</dbReference>
<feature type="domain" description="B box-type" evidence="3">
    <location>
        <begin position="56"/>
        <end position="96"/>
    </location>
</feature>
<dbReference type="Pfam" id="PF00643">
    <property type="entry name" value="zf-B_box"/>
    <property type="match status" value="1"/>
</dbReference>
<dbReference type="PANTHER" id="PTHR25462:SF296">
    <property type="entry name" value="MEIOTIC P26, ISOFORM F"/>
    <property type="match status" value="1"/>
</dbReference>
<feature type="region of interest" description="Disordered" evidence="2">
    <location>
        <begin position="267"/>
        <end position="295"/>
    </location>
</feature>
<evidence type="ECO:0000313" key="5">
    <source>
        <dbReference type="Proteomes" id="UP000507470"/>
    </source>
</evidence>
<keyword evidence="1" id="KW-0862">Zinc</keyword>
<protein>
    <recommendedName>
        <fullName evidence="3">B box-type domain-containing protein</fullName>
    </recommendedName>
</protein>
<dbReference type="AlphaFoldDB" id="A0A6J8CCS8"/>
<evidence type="ECO:0000313" key="4">
    <source>
        <dbReference type="EMBL" id="CAC5392647.1"/>
    </source>
</evidence>
<dbReference type="CDD" id="cd19757">
    <property type="entry name" value="Bbox1"/>
    <property type="match status" value="1"/>
</dbReference>
<dbReference type="SUPFAM" id="SSF57845">
    <property type="entry name" value="B-box zinc-binding domain"/>
    <property type="match status" value="1"/>
</dbReference>
<dbReference type="PROSITE" id="PS50119">
    <property type="entry name" value="ZF_BBOX"/>
    <property type="match status" value="2"/>
</dbReference>
<dbReference type="EMBL" id="CACVKT020005035">
    <property type="protein sequence ID" value="CAC5392647.1"/>
    <property type="molecule type" value="Genomic_DNA"/>
</dbReference>
<dbReference type="OrthoDB" id="6088471at2759"/>
<dbReference type="InterPro" id="IPR000315">
    <property type="entry name" value="Znf_B-box"/>
</dbReference>
<feature type="compositionally biased region" description="Polar residues" evidence="2">
    <location>
        <begin position="283"/>
        <end position="295"/>
    </location>
</feature>
<keyword evidence="1" id="KW-0479">Metal-binding</keyword>
<sequence>MAQAAFKSCEICDGGLAHHYCQQCDQLFCENCKTSHLRTKISKNHTFSIGRDSHQEEKLFCAEHEEPFIFYCVDCDTVVCKLCAVKTHNRHYMSEINESVLKLKEQLTKYAESKVKGLRKDIEMLDQKTMEYQSEVRSVIQSIIEDSERMKDLIDRKAGELIKSLKEDEERNLKILSTANSKFSYNLHKVNKVQTTIEDAAYMSDVALLPKLQQLQAEIDKMETIRTPGIPTVRYTRKKISQNETSKLFGDLSFSKAICRNYATQGREDNDATQGREDKEYTSSHTSGVVIKTSRSYPTGKTTNLYGDISEDWKKPSRKIKQEAFLKNKRSQYIRDTSGNNGGSRLLILDT</sequence>
<dbReference type="Gene3D" id="3.30.160.60">
    <property type="entry name" value="Classic Zinc Finger"/>
    <property type="match status" value="1"/>
</dbReference>
<evidence type="ECO:0000256" key="2">
    <source>
        <dbReference type="SAM" id="MobiDB-lite"/>
    </source>
</evidence>
<proteinExistence type="predicted"/>
<evidence type="ECO:0000259" key="3">
    <source>
        <dbReference type="PROSITE" id="PS50119"/>
    </source>
</evidence>
<organism evidence="4 5">
    <name type="scientific">Mytilus coruscus</name>
    <name type="common">Sea mussel</name>
    <dbReference type="NCBI Taxonomy" id="42192"/>
    <lineage>
        <taxon>Eukaryota</taxon>
        <taxon>Metazoa</taxon>
        <taxon>Spiralia</taxon>
        <taxon>Lophotrochozoa</taxon>
        <taxon>Mollusca</taxon>
        <taxon>Bivalvia</taxon>
        <taxon>Autobranchia</taxon>
        <taxon>Pteriomorphia</taxon>
        <taxon>Mytilida</taxon>
        <taxon>Mytiloidea</taxon>
        <taxon>Mytilidae</taxon>
        <taxon>Mytilinae</taxon>
        <taxon>Mytilus</taxon>
    </lineage>
</organism>
<keyword evidence="1" id="KW-0863">Zinc-finger</keyword>
<keyword evidence="5" id="KW-1185">Reference proteome</keyword>
<dbReference type="GO" id="GO:0008270">
    <property type="term" value="F:zinc ion binding"/>
    <property type="evidence" value="ECO:0007669"/>
    <property type="project" value="UniProtKB-KW"/>
</dbReference>
<dbReference type="PANTHER" id="PTHR25462">
    <property type="entry name" value="BONUS, ISOFORM C-RELATED"/>
    <property type="match status" value="1"/>
</dbReference>
<reference evidence="4 5" key="1">
    <citation type="submission" date="2020-06" db="EMBL/GenBank/DDBJ databases">
        <authorList>
            <person name="Li R."/>
            <person name="Bekaert M."/>
        </authorList>
    </citation>
    <scope>NUCLEOTIDE SEQUENCE [LARGE SCALE GENOMIC DNA]</scope>
    <source>
        <strain evidence="5">wild</strain>
    </source>
</reference>
<name>A0A6J8CCS8_MYTCO</name>
<feature type="compositionally biased region" description="Basic and acidic residues" evidence="2">
    <location>
        <begin position="267"/>
        <end position="282"/>
    </location>
</feature>
<evidence type="ECO:0000256" key="1">
    <source>
        <dbReference type="PROSITE-ProRule" id="PRU00024"/>
    </source>
</evidence>
<dbReference type="InterPro" id="IPR047153">
    <property type="entry name" value="TRIM45/56/19-like"/>
</dbReference>
<dbReference type="Proteomes" id="UP000507470">
    <property type="component" value="Unassembled WGS sequence"/>
</dbReference>
<feature type="domain" description="B box-type" evidence="3">
    <location>
        <begin position="9"/>
        <end position="47"/>
    </location>
</feature>